<sequence length="283" mass="28717">MTNPPMIDLRDATKKYDDGPPALAGVTLSVAAGECLAVLGHSGSGKSTLLNLIAGLDRPTSGSVTVDGTRVDQLGEAGSAKYRRASIGMIFQFFNLLDDLTVLDNVLIPAQLAGMGKSQARRRAGDLLGTLGIDRHAKAYPQRLSGGERQRVAVARALMNSPALLLADEPTGALDSHSAADVRQLLLDLNGEGQTILLVTHDVELAATTAHRTIELVDGAVARDVVGGAPRGDASPTRPGGAANAVRTGNAAAAAATAAATAASPTAATTATATFDGPSGAVR</sequence>
<dbReference type="CDD" id="cd03255">
    <property type="entry name" value="ABC_MJ0796_LolCDE_FtsE"/>
    <property type="match status" value="1"/>
</dbReference>
<evidence type="ECO:0000313" key="6">
    <source>
        <dbReference type="EMBL" id="ACU69616.1"/>
    </source>
</evidence>
<dbReference type="FunFam" id="3.40.50.300:FF:000032">
    <property type="entry name" value="Export ABC transporter ATP-binding protein"/>
    <property type="match status" value="1"/>
</dbReference>
<dbReference type="RefSeq" id="WP_012784911.1">
    <property type="nucleotide sequence ID" value="NC_013131.1"/>
</dbReference>
<dbReference type="PANTHER" id="PTHR24220">
    <property type="entry name" value="IMPORT ATP-BINDING PROTEIN"/>
    <property type="match status" value="1"/>
</dbReference>
<dbReference type="AlphaFoldDB" id="C7PZ60"/>
<feature type="compositionally biased region" description="Low complexity" evidence="4">
    <location>
        <begin position="261"/>
        <end position="274"/>
    </location>
</feature>
<feature type="region of interest" description="Disordered" evidence="4">
    <location>
        <begin position="261"/>
        <end position="283"/>
    </location>
</feature>
<evidence type="ECO:0000256" key="4">
    <source>
        <dbReference type="SAM" id="MobiDB-lite"/>
    </source>
</evidence>
<evidence type="ECO:0000313" key="7">
    <source>
        <dbReference type="Proteomes" id="UP000000851"/>
    </source>
</evidence>
<dbReference type="GO" id="GO:0005886">
    <property type="term" value="C:plasma membrane"/>
    <property type="evidence" value="ECO:0007669"/>
    <property type="project" value="TreeGrafter"/>
</dbReference>
<dbReference type="GO" id="GO:0098796">
    <property type="term" value="C:membrane protein complex"/>
    <property type="evidence" value="ECO:0007669"/>
    <property type="project" value="UniProtKB-ARBA"/>
</dbReference>
<dbReference type="InterPro" id="IPR003593">
    <property type="entry name" value="AAA+_ATPase"/>
</dbReference>
<keyword evidence="2" id="KW-0547">Nucleotide-binding</keyword>
<reference evidence="6 7" key="1">
    <citation type="journal article" date="2009" name="Stand. Genomic Sci.">
        <title>Complete genome sequence of Catenulispora acidiphila type strain (ID 139908).</title>
        <authorList>
            <person name="Copeland A."/>
            <person name="Lapidus A."/>
            <person name="Glavina Del Rio T."/>
            <person name="Nolan M."/>
            <person name="Lucas S."/>
            <person name="Chen F."/>
            <person name="Tice H."/>
            <person name="Cheng J.F."/>
            <person name="Bruce D."/>
            <person name="Goodwin L."/>
            <person name="Pitluck S."/>
            <person name="Mikhailova N."/>
            <person name="Pati A."/>
            <person name="Ivanova N."/>
            <person name="Mavromatis K."/>
            <person name="Chen A."/>
            <person name="Palaniappan K."/>
            <person name="Chain P."/>
            <person name="Land M."/>
            <person name="Hauser L."/>
            <person name="Chang Y.J."/>
            <person name="Jeffries C.D."/>
            <person name="Chertkov O."/>
            <person name="Brettin T."/>
            <person name="Detter J.C."/>
            <person name="Han C."/>
            <person name="Ali Z."/>
            <person name="Tindall B.J."/>
            <person name="Goker M."/>
            <person name="Bristow J."/>
            <person name="Eisen J.A."/>
            <person name="Markowitz V."/>
            <person name="Hugenholtz P."/>
            <person name="Kyrpides N.C."/>
            <person name="Klenk H.P."/>
        </authorList>
    </citation>
    <scope>NUCLEOTIDE SEQUENCE [LARGE SCALE GENOMIC DNA]</scope>
    <source>
        <strain evidence="7">DSM 44928 / JCM 14897 / NBRC 102108 / NRRL B-24433 / ID139908</strain>
    </source>
</reference>
<dbReference type="GO" id="GO:0005524">
    <property type="term" value="F:ATP binding"/>
    <property type="evidence" value="ECO:0007669"/>
    <property type="project" value="UniProtKB-KW"/>
</dbReference>
<evidence type="ECO:0000259" key="5">
    <source>
        <dbReference type="PROSITE" id="PS50893"/>
    </source>
</evidence>
<proteinExistence type="predicted"/>
<dbReference type="EMBL" id="CP001700">
    <property type="protein sequence ID" value="ACU69616.1"/>
    <property type="molecule type" value="Genomic_DNA"/>
</dbReference>
<dbReference type="FunCoup" id="C7PZ60">
    <property type="interactions" value="82"/>
</dbReference>
<dbReference type="InParanoid" id="C7PZ60"/>
<keyword evidence="1" id="KW-0813">Transport</keyword>
<dbReference type="GO" id="GO:0022857">
    <property type="term" value="F:transmembrane transporter activity"/>
    <property type="evidence" value="ECO:0007669"/>
    <property type="project" value="UniProtKB-ARBA"/>
</dbReference>
<dbReference type="PROSITE" id="PS50893">
    <property type="entry name" value="ABC_TRANSPORTER_2"/>
    <property type="match status" value="1"/>
</dbReference>
<dbReference type="GO" id="GO:0016887">
    <property type="term" value="F:ATP hydrolysis activity"/>
    <property type="evidence" value="ECO:0007669"/>
    <property type="project" value="InterPro"/>
</dbReference>
<accession>C7PZ60</accession>
<dbReference type="Gene3D" id="3.40.50.300">
    <property type="entry name" value="P-loop containing nucleotide triphosphate hydrolases"/>
    <property type="match status" value="1"/>
</dbReference>
<dbReference type="eggNOG" id="COG1136">
    <property type="taxonomic scope" value="Bacteria"/>
</dbReference>
<evidence type="ECO:0000256" key="3">
    <source>
        <dbReference type="ARBA" id="ARBA00022840"/>
    </source>
</evidence>
<feature type="domain" description="ABC transporter" evidence="5">
    <location>
        <begin position="7"/>
        <end position="243"/>
    </location>
</feature>
<dbReference type="InterPro" id="IPR027417">
    <property type="entry name" value="P-loop_NTPase"/>
</dbReference>
<name>C7PZ60_CATAD</name>
<dbReference type="InterPro" id="IPR003439">
    <property type="entry name" value="ABC_transporter-like_ATP-bd"/>
</dbReference>
<keyword evidence="3" id="KW-0067">ATP-binding</keyword>
<organism evidence="6 7">
    <name type="scientific">Catenulispora acidiphila (strain DSM 44928 / JCM 14897 / NBRC 102108 / NRRL B-24433 / ID139908)</name>
    <dbReference type="NCBI Taxonomy" id="479433"/>
    <lineage>
        <taxon>Bacteria</taxon>
        <taxon>Bacillati</taxon>
        <taxon>Actinomycetota</taxon>
        <taxon>Actinomycetes</taxon>
        <taxon>Catenulisporales</taxon>
        <taxon>Catenulisporaceae</taxon>
        <taxon>Catenulispora</taxon>
    </lineage>
</organism>
<dbReference type="SUPFAM" id="SSF52540">
    <property type="entry name" value="P-loop containing nucleoside triphosphate hydrolases"/>
    <property type="match status" value="1"/>
</dbReference>
<dbReference type="InterPro" id="IPR017871">
    <property type="entry name" value="ABC_transporter-like_CS"/>
</dbReference>
<evidence type="ECO:0000256" key="2">
    <source>
        <dbReference type="ARBA" id="ARBA00022741"/>
    </source>
</evidence>
<keyword evidence="7" id="KW-1185">Reference proteome</keyword>
<dbReference type="Pfam" id="PF00005">
    <property type="entry name" value="ABC_tran"/>
    <property type="match status" value="1"/>
</dbReference>
<dbReference type="SMART" id="SM00382">
    <property type="entry name" value="AAA"/>
    <property type="match status" value="1"/>
</dbReference>
<dbReference type="InterPro" id="IPR017911">
    <property type="entry name" value="MacB-like_ATP-bd"/>
</dbReference>
<dbReference type="HOGENOM" id="CLU_000604_1_22_11"/>
<dbReference type="PROSITE" id="PS00211">
    <property type="entry name" value="ABC_TRANSPORTER_1"/>
    <property type="match status" value="1"/>
</dbReference>
<dbReference type="Proteomes" id="UP000000851">
    <property type="component" value="Chromosome"/>
</dbReference>
<gene>
    <name evidence="6" type="ordered locus">Caci_0681</name>
</gene>
<evidence type="ECO:0000256" key="1">
    <source>
        <dbReference type="ARBA" id="ARBA00022448"/>
    </source>
</evidence>
<dbReference type="InterPro" id="IPR015854">
    <property type="entry name" value="ABC_transpr_LolD-like"/>
</dbReference>
<dbReference type="STRING" id="479433.Caci_0681"/>
<protein>
    <submittedName>
        <fullName evidence="6">ABC transporter related</fullName>
    </submittedName>
</protein>
<dbReference type="KEGG" id="cai:Caci_0681"/>